<accession>A0A1J5RT50</accession>
<evidence type="ECO:0000256" key="5">
    <source>
        <dbReference type="ARBA" id="ARBA00022801"/>
    </source>
</evidence>
<keyword evidence="5 10" id="KW-0378">Hydrolase</keyword>
<name>A0A1J5RT50_9ZZZZ</name>
<comment type="caution">
    <text evidence="10">The sequence shown here is derived from an EMBL/GenBank/DDBJ whole genome shotgun (WGS) entry which is preliminary data.</text>
</comment>
<dbReference type="PROSITE" id="PS51885">
    <property type="entry name" value="NEPRILYSIN"/>
    <property type="match status" value="1"/>
</dbReference>
<dbReference type="Gene3D" id="1.10.1380.10">
    <property type="entry name" value="Neutral endopeptidase , domain2"/>
    <property type="match status" value="1"/>
</dbReference>
<feature type="domain" description="Peptidase M13 C-terminal" evidence="8">
    <location>
        <begin position="468"/>
        <end position="670"/>
    </location>
</feature>
<organism evidence="10">
    <name type="scientific">mine drainage metagenome</name>
    <dbReference type="NCBI Taxonomy" id="410659"/>
    <lineage>
        <taxon>unclassified sequences</taxon>
        <taxon>metagenomes</taxon>
        <taxon>ecological metagenomes</taxon>
    </lineage>
</organism>
<comment type="similarity">
    <text evidence="2">Belongs to the peptidase M13 family.</text>
</comment>
<evidence type="ECO:0000256" key="4">
    <source>
        <dbReference type="ARBA" id="ARBA00022723"/>
    </source>
</evidence>
<dbReference type="EMBL" id="MLJW01000172">
    <property type="protein sequence ID" value="OIQ95151.1"/>
    <property type="molecule type" value="Genomic_DNA"/>
</dbReference>
<keyword evidence="6" id="KW-0862">Zinc</keyword>
<keyword evidence="3" id="KW-0645">Protease</keyword>
<dbReference type="GO" id="GO:0005886">
    <property type="term" value="C:plasma membrane"/>
    <property type="evidence" value="ECO:0007669"/>
    <property type="project" value="TreeGrafter"/>
</dbReference>
<dbReference type="Gene3D" id="3.40.390.10">
    <property type="entry name" value="Collagenase (Catalytic Domain)"/>
    <property type="match status" value="1"/>
</dbReference>
<dbReference type="PROSITE" id="PS51257">
    <property type="entry name" value="PROKAR_LIPOPROTEIN"/>
    <property type="match status" value="1"/>
</dbReference>
<feature type="domain" description="Peptidase M13 N-terminal" evidence="9">
    <location>
        <begin position="38"/>
        <end position="416"/>
    </location>
</feature>
<keyword evidence="4" id="KW-0479">Metal-binding</keyword>
<evidence type="ECO:0000256" key="1">
    <source>
        <dbReference type="ARBA" id="ARBA00001947"/>
    </source>
</evidence>
<protein>
    <submittedName>
        <fullName evidence="10">Neutral endopeptidase</fullName>
        <ecNumber evidence="10">3.4.24.-</ecNumber>
    </submittedName>
</protein>
<dbReference type="CDD" id="cd08662">
    <property type="entry name" value="M13"/>
    <property type="match status" value="1"/>
</dbReference>
<dbReference type="Pfam" id="PF05649">
    <property type="entry name" value="Peptidase_M13_N"/>
    <property type="match status" value="1"/>
</dbReference>
<dbReference type="GO" id="GO:0046872">
    <property type="term" value="F:metal ion binding"/>
    <property type="evidence" value="ECO:0007669"/>
    <property type="project" value="UniProtKB-KW"/>
</dbReference>
<dbReference type="PRINTS" id="PR00786">
    <property type="entry name" value="NEPRILYSIN"/>
</dbReference>
<reference evidence="10" key="1">
    <citation type="submission" date="2016-10" db="EMBL/GenBank/DDBJ databases">
        <title>Sequence of Gallionella enrichment culture.</title>
        <authorList>
            <person name="Poehlein A."/>
            <person name="Muehling M."/>
            <person name="Daniel R."/>
        </authorList>
    </citation>
    <scope>NUCLEOTIDE SEQUENCE</scope>
</reference>
<evidence type="ECO:0000259" key="8">
    <source>
        <dbReference type="Pfam" id="PF01431"/>
    </source>
</evidence>
<keyword evidence="7" id="KW-0482">Metalloprotease</keyword>
<evidence type="ECO:0000256" key="7">
    <source>
        <dbReference type="ARBA" id="ARBA00023049"/>
    </source>
</evidence>
<dbReference type="InterPro" id="IPR018497">
    <property type="entry name" value="Peptidase_M13_C"/>
</dbReference>
<dbReference type="InterPro" id="IPR000718">
    <property type="entry name" value="Peptidase_M13"/>
</dbReference>
<dbReference type="InterPro" id="IPR008753">
    <property type="entry name" value="Peptidase_M13_N"/>
</dbReference>
<evidence type="ECO:0000256" key="2">
    <source>
        <dbReference type="ARBA" id="ARBA00007357"/>
    </source>
</evidence>
<evidence type="ECO:0000313" key="10">
    <source>
        <dbReference type="EMBL" id="OIQ95151.1"/>
    </source>
</evidence>
<gene>
    <name evidence="10" type="primary">pepO_3</name>
    <name evidence="10" type="ORF">GALL_228480</name>
</gene>
<evidence type="ECO:0000256" key="6">
    <source>
        <dbReference type="ARBA" id="ARBA00022833"/>
    </source>
</evidence>
<evidence type="ECO:0000259" key="9">
    <source>
        <dbReference type="Pfam" id="PF05649"/>
    </source>
</evidence>
<evidence type="ECO:0000256" key="3">
    <source>
        <dbReference type="ARBA" id="ARBA00022670"/>
    </source>
</evidence>
<dbReference type="PANTHER" id="PTHR11733">
    <property type="entry name" value="ZINC METALLOPROTEASE FAMILY M13 NEPRILYSIN-RELATED"/>
    <property type="match status" value="1"/>
</dbReference>
<dbReference type="EC" id="3.4.24.-" evidence="10"/>
<dbReference type="SUPFAM" id="SSF55486">
    <property type="entry name" value="Metalloproteases ('zincins'), catalytic domain"/>
    <property type="match status" value="1"/>
</dbReference>
<dbReference type="InterPro" id="IPR024079">
    <property type="entry name" value="MetalloPept_cat_dom_sf"/>
</dbReference>
<comment type="cofactor">
    <cofactor evidence="1">
        <name>Zn(2+)</name>
        <dbReference type="ChEBI" id="CHEBI:29105"/>
    </cofactor>
</comment>
<dbReference type="PANTHER" id="PTHR11733:SF167">
    <property type="entry name" value="FI17812P1-RELATED"/>
    <property type="match status" value="1"/>
</dbReference>
<dbReference type="InterPro" id="IPR042089">
    <property type="entry name" value="Peptidase_M13_dom_2"/>
</dbReference>
<dbReference type="GO" id="GO:0004222">
    <property type="term" value="F:metalloendopeptidase activity"/>
    <property type="evidence" value="ECO:0007669"/>
    <property type="project" value="InterPro"/>
</dbReference>
<proteinExistence type="inferred from homology"/>
<dbReference type="Pfam" id="PF01431">
    <property type="entry name" value="Peptidase_M13"/>
    <property type="match status" value="1"/>
</dbReference>
<sequence length="674" mass="76830">MRKIFFAMIAATLLFATSCKQKEKQDFLSSNIDTSVKPGDDFFYYANGRWIKNNPIPADESSWGIGNLVQEEIYTRLKIINEKAVTEKAANGTVSQKISDFWQSGMDSITRNKNGITPLNDELKQIDAIKSVADITELAAAFHKKGIGCLFSDYVAQDDKNSDAMAYQLYQGGLGMPNRDYYFNTDTKTVNVRNAYQKYLFKTFSQLGNDSITSIKNSNAVFALETKLAKASRKLVDLRDPYKNYNKMDVGSFAKLSSNINWANYLTAIGIKKLDSVIVGQPEFYKALNNELKSTSIDDWKNYFKFHLIQSSAGFLDDVTFNNYFEYRKSLSGTSKPRPRWKRVLDAEENILGEALGQLFVKEYFNEKAKQRYSNLVEAIRDAYKDRIKNLSWMSDSTKQKALDKLAKVTKKVGYPDKWKDFSAMQIAQTAYVINAQNANEWWHNYMINKLGKSVDRTEWDMSPQTYNAYYNPSNNEIVLPAGMFTVPGMRDEDLDDAFVYGYAAASTIGHEITHGFDDQGRQYDAAGNLKSWWLPNDSIQFTQRTLKIIKQFNEFNPVDTLHVNGTATQGENIADLGGLLLGIDALKKTDAYKNNKLINGQTPLQRYFLGYAYSWMIQDRKERLSNQIMVDVHAPAKERVNGPVVNIPEFYEAFGIKPGDKMYRADSLRVNIW</sequence>
<dbReference type="GO" id="GO:0016485">
    <property type="term" value="P:protein processing"/>
    <property type="evidence" value="ECO:0007669"/>
    <property type="project" value="TreeGrafter"/>
</dbReference>
<dbReference type="AlphaFoldDB" id="A0A1J5RT50"/>